<proteinExistence type="predicted"/>
<sequence>MGLKSKWHDKTNFWGFSTVEMERIAEHQQANVFLLQSVKKSTSWLLSGVMASCWWQVYYRHFLAARISFIL</sequence>
<dbReference type="RefSeq" id="WP_341563268.1">
    <property type="nucleotide sequence ID" value="NZ_JBAKAQ010000002.1"/>
</dbReference>
<comment type="caution">
    <text evidence="1">The sequence shown here is derived from an EMBL/GenBank/DDBJ whole genome shotgun (WGS) entry which is preliminary data.</text>
</comment>
<dbReference type="Proteomes" id="UP001379949">
    <property type="component" value="Unassembled WGS sequence"/>
</dbReference>
<dbReference type="EMBL" id="JBAKAR010000002">
    <property type="protein sequence ID" value="MEL0612533.1"/>
    <property type="molecule type" value="Genomic_DNA"/>
</dbReference>
<keyword evidence="2" id="KW-1185">Reference proteome</keyword>
<reference evidence="1 2" key="1">
    <citation type="submission" date="2024-02" db="EMBL/GenBank/DDBJ databases">
        <title>Bacteria isolated from the canopy kelp, Nereocystis luetkeana.</title>
        <authorList>
            <person name="Pfister C.A."/>
            <person name="Younker I.T."/>
            <person name="Light S.H."/>
        </authorList>
    </citation>
    <scope>NUCLEOTIDE SEQUENCE [LARGE SCALE GENOMIC DNA]</scope>
    <source>
        <strain evidence="1 2">TI.4.07</strain>
    </source>
</reference>
<name>A0ABU9G211_9GAMM</name>
<gene>
    <name evidence="1" type="ORF">V6242_05195</name>
</gene>
<protein>
    <submittedName>
        <fullName evidence="1">Uncharacterized protein</fullName>
    </submittedName>
</protein>
<evidence type="ECO:0000313" key="2">
    <source>
        <dbReference type="Proteomes" id="UP001379949"/>
    </source>
</evidence>
<organism evidence="1 2">
    <name type="scientific">Marinomonas arenicola</name>
    <dbReference type="NCBI Taxonomy" id="569601"/>
    <lineage>
        <taxon>Bacteria</taxon>
        <taxon>Pseudomonadati</taxon>
        <taxon>Pseudomonadota</taxon>
        <taxon>Gammaproteobacteria</taxon>
        <taxon>Oceanospirillales</taxon>
        <taxon>Oceanospirillaceae</taxon>
        <taxon>Marinomonas</taxon>
    </lineage>
</organism>
<accession>A0ABU9G211</accession>
<evidence type="ECO:0000313" key="1">
    <source>
        <dbReference type="EMBL" id="MEL0612533.1"/>
    </source>
</evidence>